<evidence type="ECO:0000313" key="2">
    <source>
        <dbReference type="EMBL" id="KDR52620.1"/>
    </source>
</evidence>
<reference evidence="2 3" key="1">
    <citation type="submission" date="2013-08" db="EMBL/GenBank/DDBJ databases">
        <authorList>
            <person name="Weinstock G."/>
            <person name="Sodergren E."/>
            <person name="Wylie T."/>
            <person name="Fulton L."/>
            <person name="Fulton R."/>
            <person name="Fronick C."/>
            <person name="O'Laughlin M."/>
            <person name="Godfrey J."/>
            <person name="Miner T."/>
            <person name="Herter B."/>
            <person name="Appelbaum E."/>
            <person name="Cordes M."/>
            <person name="Lek S."/>
            <person name="Wollam A."/>
            <person name="Pepin K.H."/>
            <person name="Palsikar V.B."/>
            <person name="Mitreva M."/>
            <person name="Wilson R.K."/>
        </authorList>
    </citation>
    <scope>NUCLEOTIDE SEQUENCE [LARGE SCALE GENOMIC DNA]</scope>
    <source>
        <strain evidence="2 3">ATCC 15930</strain>
    </source>
</reference>
<protein>
    <submittedName>
        <fullName evidence="2">Uncharacterized protein</fullName>
    </submittedName>
</protein>
<keyword evidence="3" id="KW-1185">Reference proteome</keyword>
<sequence>MIILCHGAVKGQHHGIFDSEQKQQNKANKARPTPATNKSL</sequence>
<evidence type="ECO:0000313" key="3">
    <source>
        <dbReference type="Proteomes" id="UP000027442"/>
    </source>
</evidence>
<name>A0A069QIJ5_HOYLO</name>
<dbReference type="PATRIC" id="fig|1122985.7.peg.1334"/>
<dbReference type="EMBL" id="JNGW01000049">
    <property type="protein sequence ID" value="KDR52620.1"/>
    <property type="molecule type" value="Genomic_DNA"/>
</dbReference>
<organism evidence="2 3">
    <name type="scientific">Hoylesella loescheii DSM 19665 = JCM 12249 = ATCC 15930</name>
    <dbReference type="NCBI Taxonomy" id="1122985"/>
    <lineage>
        <taxon>Bacteria</taxon>
        <taxon>Pseudomonadati</taxon>
        <taxon>Bacteroidota</taxon>
        <taxon>Bacteroidia</taxon>
        <taxon>Bacteroidales</taxon>
        <taxon>Prevotellaceae</taxon>
        <taxon>Hoylesella</taxon>
    </lineage>
</organism>
<accession>A0A069QIJ5</accession>
<dbReference type="HOGENOM" id="CLU_3294278_0_0_10"/>
<feature type="region of interest" description="Disordered" evidence="1">
    <location>
        <begin position="12"/>
        <end position="40"/>
    </location>
</feature>
<gene>
    <name evidence="2" type="ORF">HMPREF1991_01285</name>
</gene>
<proteinExistence type="predicted"/>
<dbReference type="AlphaFoldDB" id="A0A069QIJ5"/>
<comment type="caution">
    <text evidence="2">The sequence shown here is derived from an EMBL/GenBank/DDBJ whole genome shotgun (WGS) entry which is preliminary data.</text>
</comment>
<dbReference type="Proteomes" id="UP000027442">
    <property type="component" value="Unassembled WGS sequence"/>
</dbReference>
<evidence type="ECO:0000256" key="1">
    <source>
        <dbReference type="SAM" id="MobiDB-lite"/>
    </source>
</evidence>